<name>A0ABY9T8B8_BREBE</name>
<feature type="transmembrane region" description="Helical" evidence="8">
    <location>
        <begin position="148"/>
        <end position="167"/>
    </location>
</feature>
<keyword evidence="3" id="KW-0813">Transport</keyword>
<keyword evidence="5 8" id="KW-0812">Transmembrane</keyword>
<feature type="transmembrane region" description="Helical" evidence="8">
    <location>
        <begin position="237"/>
        <end position="255"/>
    </location>
</feature>
<feature type="transmembrane region" description="Helical" evidence="8">
    <location>
        <begin position="363"/>
        <end position="390"/>
    </location>
</feature>
<feature type="transmembrane region" description="Helical" evidence="8">
    <location>
        <begin position="305"/>
        <end position="327"/>
    </location>
</feature>
<feature type="transmembrane region" description="Helical" evidence="8">
    <location>
        <begin position="173"/>
        <end position="194"/>
    </location>
</feature>
<comment type="subcellular location">
    <subcellularLocation>
        <location evidence="1">Cell membrane</location>
        <topology evidence="1">Multi-pass membrane protein</topology>
    </subcellularLocation>
</comment>
<gene>
    <name evidence="10" type="ORF">RGB73_08520</name>
</gene>
<evidence type="ECO:0000256" key="1">
    <source>
        <dbReference type="ARBA" id="ARBA00004651"/>
    </source>
</evidence>
<dbReference type="Proteomes" id="UP001256827">
    <property type="component" value="Chromosome"/>
</dbReference>
<feature type="transmembrane region" description="Helical" evidence="8">
    <location>
        <begin position="20"/>
        <end position="46"/>
    </location>
</feature>
<keyword evidence="6 8" id="KW-1133">Transmembrane helix</keyword>
<evidence type="ECO:0000313" key="11">
    <source>
        <dbReference type="Proteomes" id="UP001256827"/>
    </source>
</evidence>
<dbReference type="Pfam" id="PF07690">
    <property type="entry name" value="MFS_1"/>
    <property type="match status" value="1"/>
</dbReference>
<evidence type="ECO:0000256" key="5">
    <source>
        <dbReference type="ARBA" id="ARBA00022692"/>
    </source>
</evidence>
<feature type="transmembrane region" description="Helical" evidence="8">
    <location>
        <begin position="339"/>
        <end position="357"/>
    </location>
</feature>
<feature type="domain" description="Major facilitator superfamily (MFS) profile" evidence="9">
    <location>
        <begin position="20"/>
        <end position="460"/>
    </location>
</feature>
<dbReference type="InterPro" id="IPR004638">
    <property type="entry name" value="EmrB-like"/>
</dbReference>
<evidence type="ECO:0000256" key="7">
    <source>
        <dbReference type="ARBA" id="ARBA00023136"/>
    </source>
</evidence>
<keyword evidence="11" id="KW-1185">Reference proteome</keyword>
<dbReference type="EMBL" id="CP134050">
    <property type="protein sequence ID" value="WNC16343.1"/>
    <property type="molecule type" value="Genomic_DNA"/>
</dbReference>
<dbReference type="InterPro" id="IPR011701">
    <property type="entry name" value="MFS"/>
</dbReference>
<evidence type="ECO:0000259" key="9">
    <source>
        <dbReference type="PROSITE" id="PS50850"/>
    </source>
</evidence>
<dbReference type="PANTHER" id="PTHR42718:SF9">
    <property type="entry name" value="MAJOR FACILITATOR SUPERFAMILY MULTIDRUG TRANSPORTER MFSC"/>
    <property type="match status" value="1"/>
</dbReference>
<dbReference type="CDD" id="cd17321">
    <property type="entry name" value="MFS_MMR_MDR_like"/>
    <property type="match status" value="1"/>
</dbReference>
<reference evidence="10 11" key="1">
    <citation type="submission" date="2023-09" db="EMBL/GenBank/DDBJ databases">
        <title>Complete Genome and Methylome dissection of Bacillus brevis NEB573 original source of BbsI restriction endonuclease.</title>
        <authorList>
            <person name="Fomenkov A."/>
            <person name="Roberts R.D."/>
        </authorList>
    </citation>
    <scope>NUCLEOTIDE SEQUENCE [LARGE SCALE GENOMIC DNA]</scope>
    <source>
        <strain evidence="10 11">NEB573</strain>
    </source>
</reference>
<proteinExistence type="inferred from homology"/>
<dbReference type="Gene3D" id="1.20.1720.10">
    <property type="entry name" value="Multidrug resistance protein D"/>
    <property type="match status" value="1"/>
</dbReference>
<dbReference type="InterPro" id="IPR036259">
    <property type="entry name" value="MFS_trans_sf"/>
</dbReference>
<protein>
    <submittedName>
        <fullName evidence="10">MFS transporter</fullName>
    </submittedName>
</protein>
<evidence type="ECO:0000313" key="10">
    <source>
        <dbReference type="EMBL" id="WNC16343.1"/>
    </source>
</evidence>
<feature type="transmembrane region" description="Helical" evidence="8">
    <location>
        <begin position="438"/>
        <end position="456"/>
    </location>
</feature>
<dbReference type="Gene3D" id="1.20.1250.20">
    <property type="entry name" value="MFS general substrate transporter like domains"/>
    <property type="match status" value="1"/>
</dbReference>
<comment type="similarity">
    <text evidence="2">Belongs to the major facilitator superfamily. EmrB family.</text>
</comment>
<keyword evidence="7 8" id="KW-0472">Membrane</keyword>
<accession>A0ABY9T8B8</accession>
<feature type="transmembrane region" description="Helical" evidence="8">
    <location>
        <begin position="411"/>
        <end position="432"/>
    </location>
</feature>
<dbReference type="PROSITE" id="PS50850">
    <property type="entry name" value="MFS"/>
    <property type="match status" value="1"/>
</dbReference>
<feature type="transmembrane region" description="Helical" evidence="8">
    <location>
        <begin position="206"/>
        <end position="225"/>
    </location>
</feature>
<dbReference type="SUPFAM" id="SSF103473">
    <property type="entry name" value="MFS general substrate transporter"/>
    <property type="match status" value="1"/>
</dbReference>
<dbReference type="NCBIfam" id="TIGR00711">
    <property type="entry name" value="efflux_EmrB"/>
    <property type="match status" value="1"/>
</dbReference>
<dbReference type="InterPro" id="IPR020846">
    <property type="entry name" value="MFS_dom"/>
</dbReference>
<feature type="transmembrane region" description="Helical" evidence="8">
    <location>
        <begin position="58"/>
        <end position="77"/>
    </location>
</feature>
<organism evidence="10 11">
    <name type="scientific">Brevibacillus brevis</name>
    <name type="common">Bacillus brevis</name>
    <dbReference type="NCBI Taxonomy" id="1393"/>
    <lineage>
        <taxon>Bacteria</taxon>
        <taxon>Bacillati</taxon>
        <taxon>Bacillota</taxon>
        <taxon>Bacilli</taxon>
        <taxon>Bacillales</taxon>
        <taxon>Paenibacillaceae</taxon>
        <taxon>Brevibacillus</taxon>
    </lineage>
</organism>
<evidence type="ECO:0000256" key="4">
    <source>
        <dbReference type="ARBA" id="ARBA00022475"/>
    </source>
</evidence>
<evidence type="ECO:0000256" key="2">
    <source>
        <dbReference type="ARBA" id="ARBA00008537"/>
    </source>
</evidence>
<evidence type="ECO:0000256" key="6">
    <source>
        <dbReference type="ARBA" id="ARBA00022989"/>
    </source>
</evidence>
<feature type="transmembrane region" description="Helical" evidence="8">
    <location>
        <begin position="89"/>
        <end position="111"/>
    </location>
</feature>
<feature type="transmembrane region" description="Helical" evidence="8">
    <location>
        <begin position="117"/>
        <end position="136"/>
    </location>
</feature>
<dbReference type="RefSeq" id="WP_310770920.1">
    <property type="nucleotide sequence ID" value="NZ_CP134050.1"/>
</dbReference>
<evidence type="ECO:0000256" key="8">
    <source>
        <dbReference type="SAM" id="Phobius"/>
    </source>
</evidence>
<evidence type="ECO:0000256" key="3">
    <source>
        <dbReference type="ARBA" id="ARBA00022448"/>
    </source>
</evidence>
<keyword evidence="4" id="KW-1003">Cell membrane</keyword>
<sequence length="461" mass="47538">MEKEPTIASAKPLNSSNNAVLLGLSLGYFMVLLDTTVVSVALPAIRADLGGGMDGLKWVVNAYTIVFAGLLLTMGSLADRLGAKRVYSYGLALFLVASALSAAASSLWMLIGLRALLGVGGAALMPASLSLLAHAYPVPAERARALGVWAAVTGLAMAAGPVVGGILVDSLGWRSIFLLQVPIAAVSLLMTARLVRETERKPQRSLDLPGQISIIVAIAAWSFVLMEGESYGWDSPVMLTGFGLALLSTALFLAFERKGSTPMLPLGLFRIPTVSAGMAAGMAINVGLSGILFMLPLYFQQIRGFSAHLSGLALLPLTIPLAVNPIFTGRITGRIGARLPMTFGFCLTAAGTLLQAWPEANAGFVMTLVGLVLVGFGVSFTIPPLMTAVLSAVPRELSGTASGALNSSRQLGATFGVAVVGSVLGSSGSFLAGMQVSLLFLAALLLGAAILSFACIGRSKA</sequence>
<dbReference type="PANTHER" id="PTHR42718">
    <property type="entry name" value="MAJOR FACILITATOR SUPERFAMILY MULTIDRUG TRANSPORTER MFSC"/>
    <property type="match status" value="1"/>
</dbReference>
<feature type="transmembrane region" description="Helical" evidence="8">
    <location>
        <begin position="276"/>
        <end position="299"/>
    </location>
</feature>